<name>A0A1I5ES44_9ACTN</name>
<dbReference type="RefSeq" id="WP_143118398.1">
    <property type="nucleotide sequence ID" value="NZ_FOVH01000004.1"/>
</dbReference>
<gene>
    <name evidence="2" type="ORF">SAMN04489713_104256</name>
</gene>
<dbReference type="InParanoid" id="A0A1I5ES44"/>
<keyword evidence="3" id="KW-1185">Reference proteome</keyword>
<evidence type="ECO:0000256" key="1">
    <source>
        <dbReference type="SAM" id="MobiDB-lite"/>
    </source>
</evidence>
<sequence>MTEPRRALEPERQIVGFDVFELVGGRWRAIHKHDRDLVLEHDRWTELAWSCVGARISAELREAAEELAARMTEPGRQWRPNGPGQGLSV</sequence>
<feature type="region of interest" description="Disordered" evidence="1">
    <location>
        <begin position="70"/>
        <end position="89"/>
    </location>
</feature>
<evidence type="ECO:0000313" key="3">
    <source>
        <dbReference type="Proteomes" id="UP000183413"/>
    </source>
</evidence>
<reference evidence="2 3" key="1">
    <citation type="submission" date="2016-10" db="EMBL/GenBank/DDBJ databases">
        <authorList>
            <person name="de Groot N.N."/>
        </authorList>
    </citation>
    <scope>NUCLEOTIDE SEQUENCE [LARGE SCALE GENOMIC DNA]</scope>
    <source>
        <strain evidence="2 3">DSM 43067</strain>
    </source>
</reference>
<dbReference type="STRING" id="1993.SAMN04489713_104256"/>
<dbReference type="Proteomes" id="UP000183413">
    <property type="component" value="Unassembled WGS sequence"/>
</dbReference>
<organism evidence="2 3">
    <name type="scientific">Actinomadura madurae</name>
    <dbReference type="NCBI Taxonomy" id="1993"/>
    <lineage>
        <taxon>Bacteria</taxon>
        <taxon>Bacillati</taxon>
        <taxon>Actinomycetota</taxon>
        <taxon>Actinomycetes</taxon>
        <taxon>Streptosporangiales</taxon>
        <taxon>Thermomonosporaceae</taxon>
        <taxon>Actinomadura</taxon>
    </lineage>
</organism>
<evidence type="ECO:0000313" key="2">
    <source>
        <dbReference type="EMBL" id="SFO14297.1"/>
    </source>
</evidence>
<dbReference type="EMBL" id="FOVH01000004">
    <property type="protein sequence ID" value="SFO14297.1"/>
    <property type="molecule type" value="Genomic_DNA"/>
</dbReference>
<dbReference type="AlphaFoldDB" id="A0A1I5ES44"/>
<proteinExistence type="predicted"/>
<accession>A0A1I5ES44</accession>
<protein>
    <submittedName>
        <fullName evidence="2">Uncharacterized protein</fullName>
    </submittedName>
</protein>